<dbReference type="Gene3D" id="3.40.30.10">
    <property type="entry name" value="Glutaredoxin"/>
    <property type="match status" value="1"/>
</dbReference>
<evidence type="ECO:0000256" key="2">
    <source>
        <dbReference type="SAM" id="MobiDB-lite"/>
    </source>
</evidence>
<dbReference type="InterPro" id="IPR036249">
    <property type="entry name" value="Thioredoxin-like_sf"/>
</dbReference>
<name>A0A1X6NXU9_PORUM</name>
<comment type="similarity">
    <text evidence="1">Belongs to the thioredoxin family.</text>
</comment>
<dbReference type="CDD" id="cd02947">
    <property type="entry name" value="TRX_family"/>
    <property type="match status" value="1"/>
</dbReference>
<feature type="domain" description="Thioredoxin" evidence="3">
    <location>
        <begin position="58"/>
        <end position="195"/>
    </location>
</feature>
<feature type="compositionally biased region" description="Low complexity" evidence="2">
    <location>
        <begin position="214"/>
        <end position="239"/>
    </location>
</feature>
<keyword evidence="5" id="KW-1185">Reference proteome</keyword>
<organism evidence="4 5">
    <name type="scientific">Porphyra umbilicalis</name>
    <name type="common">Purple laver</name>
    <name type="synonym">Red alga</name>
    <dbReference type="NCBI Taxonomy" id="2786"/>
    <lineage>
        <taxon>Eukaryota</taxon>
        <taxon>Rhodophyta</taxon>
        <taxon>Bangiophyceae</taxon>
        <taxon>Bangiales</taxon>
        <taxon>Bangiaceae</taxon>
        <taxon>Porphyra</taxon>
    </lineage>
</organism>
<dbReference type="InterPro" id="IPR013766">
    <property type="entry name" value="Thioredoxin_domain"/>
</dbReference>
<dbReference type="GO" id="GO:0045454">
    <property type="term" value="P:cell redox homeostasis"/>
    <property type="evidence" value="ECO:0007669"/>
    <property type="project" value="TreeGrafter"/>
</dbReference>
<gene>
    <name evidence="4" type="ORF">BU14_0353s0004</name>
</gene>
<evidence type="ECO:0000259" key="3">
    <source>
        <dbReference type="PROSITE" id="PS51352"/>
    </source>
</evidence>
<evidence type="ECO:0000313" key="4">
    <source>
        <dbReference type="EMBL" id="OSX73360.1"/>
    </source>
</evidence>
<dbReference type="SUPFAM" id="SSF52833">
    <property type="entry name" value="Thioredoxin-like"/>
    <property type="match status" value="1"/>
</dbReference>
<dbReference type="OrthoDB" id="5486at2759"/>
<feature type="region of interest" description="Disordered" evidence="2">
    <location>
        <begin position="207"/>
        <end position="239"/>
    </location>
</feature>
<dbReference type="PANTHER" id="PTHR43601:SF32">
    <property type="entry name" value="THIOREDOXIN-LIKE 2-2, CHLOROPLASTIC"/>
    <property type="match status" value="1"/>
</dbReference>
<evidence type="ECO:0000256" key="1">
    <source>
        <dbReference type="ARBA" id="ARBA00008987"/>
    </source>
</evidence>
<protein>
    <recommendedName>
        <fullName evidence="3">Thioredoxin domain-containing protein</fullName>
    </recommendedName>
</protein>
<feature type="region of interest" description="Disordered" evidence="2">
    <location>
        <begin position="52"/>
        <end position="76"/>
    </location>
</feature>
<dbReference type="PANTHER" id="PTHR43601">
    <property type="entry name" value="THIOREDOXIN, MITOCHONDRIAL"/>
    <property type="match status" value="1"/>
</dbReference>
<dbReference type="Proteomes" id="UP000218209">
    <property type="component" value="Unassembled WGS sequence"/>
</dbReference>
<proteinExistence type="inferred from homology"/>
<reference evidence="4 5" key="1">
    <citation type="submission" date="2017-03" db="EMBL/GenBank/DDBJ databases">
        <title>WGS assembly of Porphyra umbilicalis.</title>
        <authorList>
            <person name="Brawley S.H."/>
            <person name="Blouin N.A."/>
            <person name="Ficko-Blean E."/>
            <person name="Wheeler G.L."/>
            <person name="Lohr M."/>
            <person name="Goodson H.V."/>
            <person name="Jenkins J.W."/>
            <person name="Blaby-Haas C.E."/>
            <person name="Helliwell K.E."/>
            <person name="Chan C."/>
            <person name="Marriage T."/>
            <person name="Bhattacharya D."/>
            <person name="Klein A.S."/>
            <person name="Badis Y."/>
            <person name="Brodie J."/>
            <person name="Cao Y."/>
            <person name="Collen J."/>
            <person name="Dittami S.M."/>
            <person name="Gachon C.M."/>
            <person name="Green B.R."/>
            <person name="Karpowicz S."/>
            <person name="Kim J.W."/>
            <person name="Kudahl U."/>
            <person name="Lin S."/>
            <person name="Michel G."/>
            <person name="Mittag M."/>
            <person name="Olson B.J."/>
            <person name="Pangilinan J."/>
            <person name="Peng Y."/>
            <person name="Qiu H."/>
            <person name="Shu S."/>
            <person name="Singer J.T."/>
            <person name="Smith A.G."/>
            <person name="Sprecher B.N."/>
            <person name="Wagner V."/>
            <person name="Wang W."/>
            <person name="Wang Z.-Y."/>
            <person name="Yan J."/>
            <person name="Yarish C."/>
            <person name="Zoeuner-Riek S."/>
            <person name="Zhuang Y."/>
            <person name="Zou Y."/>
            <person name="Lindquist E.A."/>
            <person name="Grimwood J."/>
            <person name="Barry K."/>
            <person name="Rokhsar D.S."/>
            <person name="Schmutz J."/>
            <person name="Stiller J.W."/>
            <person name="Grossman A.R."/>
            <person name="Prochnik S.E."/>
        </authorList>
    </citation>
    <scope>NUCLEOTIDE SEQUENCE [LARGE SCALE GENOMIC DNA]</scope>
    <source>
        <strain evidence="4">4086291</strain>
    </source>
</reference>
<accession>A0A1X6NXU9</accession>
<sequence>MAFIPALPSLPAHTAGRARLMASPPRLGIVASPNRRRATPAAAPAMTLAAVGRPPAAASPSDPTPPTASAATATPAPARAMDVAEVVAPITSFDEYMEMLQASSGGVAVLKFYAPWCRSCRAIAPKVARLAHEFPEIRFYEIDYEANKELCWRLGVKNLPTFHFYSGAAGRVEDFNAGPARAHVIREKVVEYALGKCTLPTPAAVGSEDAADRPAVGASVPAAEPASSVGGASGWGSSQ</sequence>
<dbReference type="AlphaFoldDB" id="A0A1X6NXU9"/>
<dbReference type="Pfam" id="PF00085">
    <property type="entry name" value="Thioredoxin"/>
    <property type="match status" value="1"/>
</dbReference>
<dbReference type="PROSITE" id="PS51352">
    <property type="entry name" value="THIOREDOXIN_2"/>
    <property type="match status" value="1"/>
</dbReference>
<evidence type="ECO:0000313" key="5">
    <source>
        <dbReference type="Proteomes" id="UP000218209"/>
    </source>
</evidence>
<dbReference type="EMBL" id="KV919000">
    <property type="protein sequence ID" value="OSX73360.1"/>
    <property type="molecule type" value="Genomic_DNA"/>
</dbReference>